<accession>A0ABP4XQV7</accession>
<protein>
    <submittedName>
        <fullName evidence="1">Uncharacterized protein</fullName>
    </submittedName>
</protein>
<comment type="caution">
    <text evidence="1">The sequence shown here is derived from an EMBL/GenBank/DDBJ whole genome shotgun (WGS) entry which is preliminary data.</text>
</comment>
<sequence length="166" mass="17467">MIHYDDTAAVDATHPEGRQAVFVGDLVDRGPDTPAVLRLVMGMVASGNALCVSGNPEAKLVRALRGAKVTVSHGLAESLEQMAAESDDFNKQALVFMDGLISHYVLDDGLLVVAHAGLKEPATDDPPAVFARLRCTARQGPASRVRIRAGGVGDLWCAHAPGLPHP</sequence>
<evidence type="ECO:0000313" key="1">
    <source>
        <dbReference type="EMBL" id="GAA1786656.1"/>
    </source>
</evidence>
<dbReference type="PANTHER" id="PTHR42850:SF7">
    <property type="entry name" value="BIS(5'-NUCLEOSYL)-TETRAPHOSPHATASE PRPE [ASYMMETRICAL]"/>
    <property type="match status" value="1"/>
</dbReference>
<dbReference type="SUPFAM" id="SSF56300">
    <property type="entry name" value="Metallo-dependent phosphatases"/>
    <property type="match status" value="1"/>
</dbReference>
<proteinExistence type="predicted"/>
<organism evidence="1 2">
    <name type="scientific">Nostocoides veronense</name>
    <dbReference type="NCBI Taxonomy" id="330836"/>
    <lineage>
        <taxon>Bacteria</taxon>
        <taxon>Bacillati</taxon>
        <taxon>Actinomycetota</taxon>
        <taxon>Actinomycetes</taxon>
        <taxon>Micrococcales</taxon>
        <taxon>Intrasporangiaceae</taxon>
        <taxon>Nostocoides</taxon>
    </lineage>
</organism>
<dbReference type="Gene3D" id="3.60.21.10">
    <property type="match status" value="1"/>
</dbReference>
<dbReference type="InterPro" id="IPR050126">
    <property type="entry name" value="Ap4A_hydrolase"/>
</dbReference>
<dbReference type="PANTHER" id="PTHR42850">
    <property type="entry name" value="METALLOPHOSPHOESTERASE"/>
    <property type="match status" value="1"/>
</dbReference>
<dbReference type="EMBL" id="BAAAPO010000016">
    <property type="protein sequence ID" value="GAA1786656.1"/>
    <property type="molecule type" value="Genomic_DNA"/>
</dbReference>
<evidence type="ECO:0000313" key="2">
    <source>
        <dbReference type="Proteomes" id="UP001499938"/>
    </source>
</evidence>
<dbReference type="InterPro" id="IPR029052">
    <property type="entry name" value="Metallo-depent_PP-like"/>
</dbReference>
<gene>
    <name evidence="1" type="ORF">GCM10009811_09600</name>
</gene>
<keyword evidence="2" id="KW-1185">Reference proteome</keyword>
<name>A0ABP4XQV7_9MICO</name>
<dbReference type="Proteomes" id="UP001499938">
    <property type="component" value="Unassembled WGS sequence"/>
</dbReference>
<reference evidence="2" key="1">
    <citation type="journal article" date="2019" name="Int. J. Syst. Evol. Microbiol.">
        <title>The Global Catalogue of Microorganisms (GCM) 10K type strain sequencing project: providing services to taxonomists for standard genome sequencing and annotation.</title>
        <authorList>
            <consortium name="The Broad Institute Genomics Platform"/>
            <consortium name="The Broad Institute Genome Sequencing Center for Infectious Disease"/>
            <person name="Wu L."/>
            <person name="Ma J."/>
        </authorList>
    </citation>
    <scope>NUCLEOTIDE SEQUENCE [LARGE SCALE GENOMIC DNA]</scope>
    <source>
        <strain evidence="2">JCM 15592</strain>
    </source>
</reference>